<organism evidence="8 9">
    <name type="scientific">Ophiocordyceps sinensis</name>
    <dbReference type="NCBI Taxonomy" id="72228"/>
    <lineage>
        <taxon>Eukaryota</taxon>
        <taxon>Fungi</taxon>
        <taxon>Dikarya</taxon>
        <taxon>Ascomycota</taxon>
        <taxon>Pezizomycotina</taxon>
        <taxon>Sordariomycetes</taxon>
        <taxon>Hypocreomycetidae</taxon>
        <taxon>Hypocreales</taxon>
        <taxon>Ophiocordycipitaceae</taxon>
        <taxon>Ophiocordyceps</taxon>
    </lineage>
</organism>
<dbReference type="GO" id="GO:0005637">
    <property type="term" value="C:nuclear inner membrane"/>
    <property type="evidence" value="ECO:0007669"/>
    <property type="project" value="UniProtKB-SubCell"/>
</dbReference>
<dbReference type="GO" id="GO:0044732">
    <property type="term" value="C:mitotic spindle pole body"/>
    <property type="evidence" value="ECO:0007669"/>
    <property type="project" value="TreeGrafter"/>
</dbReference>
<dbReference type="GO" id="GO:0034992">
    <property type="term" value="C:microtubule organizing center attachment site"/>
    <property type="evidence" value="ECO:0007669"/>
    <property type="project" value="TreeGrafter"/>
</dbReference>
<evidence type="ECO:0000256" key="6">
    <source>
        <dbReference type="SAM" id="MobiDB-lite"/>
    </source>
</evidence>
<comment type="subcellular location">
    <subcellularLocation>
        <location evidence="1">Nucleus inner membrane</location>
        <topology evidence="1">Multi-pass membrane protein</topology>
    </subcellularLocation>
</comment>
<feature type="domain" description="Ima1 N-terminal" evidence="7">
    <location>
        <begin position="10"/>
        <end position="133"/>
    </location>
</feature>
<dbReference type="EMBL" id="JAAVMX010000008">
    <property type="protein sequence ID" value="KAF4505897.1"/>
    <property type="molecule type" value="Genomic_DNA"/>
</dbReference>
<keyword evidence="3" id="KW-1133">Transmembrane helix</keyword>
<keyword evidence="4" id="KW-0472">Membrane</keyword>
<dbReference type="Pfam" id="PF09779">
    <property type="entry name" value="Ima1_N"/>
    <property type="match status" value="1"/>
</dbReference>
<reference evidence="8 9" key="1">
    <citation type="journal article" date="2020" name="Genome Biol. Evol.">
        <title>A new high-quality draft genome assembly of the Chinese cordyceps Ophiocordyceps sinensis.</title>
        <authorList>
            <person name="Shu R."/>
            <person name="Zhang J."/>
            <person name="Meng Q."/>
            <person name="Zhang H."/>
            <person name="Zhou G."/>
            <person name="Li M."/>
            <person name="Wu P."/>
            <person name="Zhao Y."/>
            <person name="Chen C."/>
            <person name="Qin Q."/>
        </authorList>
    </citation>
    <scope>NUCLEOTIDE SEQUENCE [LARGE SCALE GENOMIC DNA]</scope>
    <source>
        <strain evidence="8 9">IOZ07</strain>
    </source>
</reference>
<evidence type="ECO:0000256" key="5">
    <source>
        <dbReference type="ARBA" id="ARBA00023242"/>
    </source>
</evidence>
<sequence length="701" mass="76840">MARFRAAKHLTCFYCGKRSGLKFDGATRDFLCLYCDATNYLDENGDITDPPVATEREATTMRYAAPKPPVPTDSTFCSTCLKNQHLFTKSLAQYFPDDPSDPDYALLERNYYRYRRGLEKRYPQVCDECADKVEARIRQAGYTAKTDHLRRMMDLSRGRKPATTTTALDKMHSLGKATWRAGFVLQLLWHCATMALVLQQPGHGLRDPDKATASAMALDWATRATTVLPAPDTLIRWSIGAGVASAWWNPHFVQLNRGFTRHLLGFTQWYCFQGLIIFCRLVFRGLLVIDGGQSQSSQAQLSAHVAMAAVMALMYVLSGRSIRVDTSPLFGTNNQPPVREATSPAARKKEATKTLSELFNDALDAANNTPQGQQVKLSPSPFKTAARRQQTNTRAPSMSNFSLSDSPSHGSRGTQYAEEMDWSPITPRHRAFADGPSSIKGAGGLGQALAQDMSSNPFRYKVPAAPLNPARRLRNPPRAPEAQKPPAEPNRVMFTGHGRESARDEESNEMGAGVEFRQPQFFAPERDDASSLADLLSQSFSLSQDDDEEDEDDCGDEGHGKLEGASQGTRQSQPGIRAPAKGNPDGARTWNSRPAEPLILGALLLAWLVTLAVAVPRQLECQLVVMAMSGVLALGGTGDASVEEQHGQVAAHVLAVWAVAELATICWVALTLYNEQTTGVGWYGSGVLVTMLARQAWRKVA</sequence>
<dbReference type="PANTHER" id="PTHR28538:SF1">
    <property type="entry name" value="INTEGRAL INNER NUCLEAR MEMBRANE PROTEIN IMA1"/>
    <property type="match status" value="1"/>
</dbReference>
<feature type="region of interest" description="Disordered" evidence="6">
    <location>
        <begin position="460"/>
        <end position="511"/>
    </location>
</feature>
<feature type="region of interest" description="Disordered" evidence="6">
    <location>
        <begin position="542"/>
        <end position="590"/>
    </location>
</feature>
<evidence type="ECO:0000313" key="8">
    <source>
        <dbReference type="EMBL" id="KAF4505897.1"/>
    </source>
</evidence>
<feature type="compositionally biased region" description="Acidic residues" evidence="6">
    <location>
        <begin position="544"/>
        <end position="555"/>
    </location>
</feature>
<keyword evidence="2" id="KW-0812">Transmembrane</keyword>
<dbReference type="AlphaFoldDB" id="A0A8H4PJV6"/>
<dbReference type="PANTHER" id="PTHR28538">
    <property type="entry name" value="INTEGRAL INNER NUCLEAR MEMBRANE PROTEIN IMA1"/>
    <property type="match status" value="1"/>
</dbReference>
<protein>
    <recommendedName>
        <fullName evidence="7">Ima1 N-terminal domain-containing protein</fullName>
    </recommendedName>
</protein>
<evidence type="ECO:0000256" key="2">
    <source>
        <dbReference type="ARBA" id="ARBA00022692"/>
    </source>
</evidence>
<feature type="region of interest" description="Disordered" evidence="6">
    <location>
        <begin position="328"/>
        <end position="351"/>
    </location>
</feature>
<comment type="caution">
    <text evidence="8">The sequence shown here is derived from an EMBL/GenBank/DDBJ whole genome shotgun (WGS) entry which is preliminary data.</text>
</comment>
<feature type="compositionally biased region" description="Polar residues" evidence="6">
    <location>
        <begin position="387"/>
        <end position="414"/>
    </location>
</feature>
<keyword evidence="5" id="KW-0539">Nucleus</keyword>
<keyword evidence="9" id="KW-1185">Reference proteome</keyword>
<dbReference type="InterPro" id="IPR042321">
    <property type="entry name" value="Ima1"/>
</dbReference>
<evidence type="ECO:0000313" key="9">
    <source>
        <dbReference type="Proteomes" id="UP000557566"/>
    </source>
</evidence>
<gene>
    <name evidence="8" type="ORF">G6O67_007799</name>
</gene>
<accession>A0A8H4PJV6</accession>
<dbReference type="GO" id="GO:0034506">
    <property type="term" value="C:chromosome, centromeric core domain"/>
    <property type="evidence" value="ECO:0007669"/>
    <property type="project" value="TreeGrafter"/>
</dbReference>
<dbReference type="GO" id="GO:0071765">
    <property type="term" value="P:nuclear inner membrane organization"/>
    <property type="evidence" value="ECO:0007669"/>
    <property type="project" value="InterPro"/>
</dbReference>
<feature type="compositionally biased region" description="Polar residues" evidence="6">
    <location>
        <begin position="368"/>
        <end position="377"/>
    </location>
</feature>
<feature type="region of interest" description="Disordered" evidence="6">
    <location>
        <begin position="368"/>
        <end position="416"/>
    </location>
</feature>
<dbReference type="InterPro" id="IPR018617">
    <property type="entry name" value="Ima1_N"/>
</dbReference>
<evidence type="ECO:0000256" key="4">
    <source>
        <dbReference type="ARBA" id="ARBA00023136"/>
    </source>
</evidence>
<dbReference type="Proteomes" id="UP000557566">
    <property type="component" value="Unassembled WGS sequence"/>
</dbReference>
<dbReference type="OrthoDB" id="5966927at2759"/>
<evidence type="ECO:0000259" key="7">
    <source>
        <dbReference type="Pfam" id="PF09779"/>
    </source>
</evidence>
<evidence type="ECO:0000256" key="1">
    <source>
        <dbReference type="ARBA" id="ARBA00004473"/>
    </source>
</evidence>
<proteinExistence type="predicted"/>
<name>A0A8H4PJV6_9HYPO</name>
<evidence type="ECO:0000256" key="3">
    <source>
        <dbReference type="ARBA" id="ARBA00022989"/>
    </source>
</evidence>